<keyword evidence="8" id="KW-1185">Reference proteome</keyword>
<protein>
    <submittedName>
        <fullName evidence="7">Tetratricopeptide repeat protein</fullName>
    </submittedName>
</protein>
<dbReference type="AlphaFoldDB" id="A0A4S4B2Q0"/>
<evidence type="ECO:0000256" key="3">
    <source>
        <dbReference type="PROSITE-ProRule" id="PRU00339"/>
    </source>
</evidence>
<name>A0A4S4B2Q0_9RHOO</name>
<evidence type="ECO:0000256" key="4">
    <source>
        <dbReference type="SAM" id="MobiDB-lite"/>
    </source>
</evidence>
<dbReference type="InterPro" id="IPR019734">
    <property type="entry name" value="TPR_rpt"/>
</dbReference>
<dbReference type="PROSITE" id="PS50005">
    <property type="entry name" value="TPR"/>
    <property type="match status" value="1"/>
</dbReference>
<dbReference type="Pfam" id="PF24125">
    <property type="entry name" value="Cds6_C"/>
    <property type="match status" value="1"/>
</dbReference>
<reference evidence="7 8" key="1">
    <citation type="submission" date="2019-04" db="EMBL/GenBank/DDBJ databases">
        <title>Azoarcus nasutitermitis sp. nov. isolated from termite nest.</title>
        <authorList>
            <person name="Lin S.-Y."/>
            <person name="Hameed A."/>
            <person name="Hsu Y.-H."/>
            <person name="Young C.-C."/>
        </authorList>
    </citation>
    <scope>NUCLEOTIDE SEQUENCE [LARGE SCALE GENOMIC DNA]</scope>
    <source>
        <strain evidence="7 8">CC-YHH838</strain>
    </source>
</reference>
<comment type="caution">
    <text evidence="7">The sequence shown here is derived from an EMBL/GenBank/DDBJ whole genome shotgun (WGS) entry which is preliminary data.</text>
</comment>
<organism evidence="7 8">
    <name type="scientific">Pseudothauera nasutitermitis</name>
    <dbReference type="NCBI Taxonomy" id="2565930"/>
    <lineage>
        <taxon>Bacteria</taxon>
        <taxon>Pseudomonadati</taxon>
        <taxon>Pseudomonadota</taxon>
        <taxon>Betaproteobacteria</taxon>
        <taxon>Rhodocyclales</taxon>
        <taxon>Zoogloeaceae</taxon>
        <taxon>Pseudothauera</taxon>
    </lineage>
</organism>
<keyword evidence="1" id="KW-0677">Repeat</keyword>
<evidence type="ECO:0000313" key="7">
    <source>
        <dbReference type="EMBL" id="THF66872.1"/>
    </source>
</evidence>
<dbReference type="InterPro" id="IPR056203">
    <property type="entry name" value="Cds6_C"/>
</dbReference>
<keyword evidence="2 3" id="KW-0802">TPR repeat</keyword>
<keyword evidence="5" id="KW-0732">Signal</keyword>
<dbReference type="RefSeq" id="WP_136346281.1">
    <property type="nucleotide sequence ID" value="NZ_SSOC01000001.1"/>
</dbReference>
<feature type="region of interest" description="Disordered" evidence="4">
    <location>
        <begin position="191"/>
        <end position="267"/>
    </location>
</feature>
<dbReference type="Pfam" id="PF13432">
    <property type="entry name" value="TPR_16"/>
    <property type="match status" value="1"/>
</dbReference>
<proteinExistence type="predicted"/>
<feature type="domain" description="Cds6 C-terminal" evidence="6">
    <location>
        <begin position="277"/>
        <end position="380"/>
    </location>
</feature>
<dbReference type="Gene3D" id="1.25.40.10">
    <property type="entry name" value="Tetratricopeptide repeat domain"/>
    <property type="match status" value="1"/>
</dbReference>
<dbReference type="Gene3D" id="3.10.450.50">
    <property type="match status" value="1"/>
</dbReference>
<dbReference type="SUPFAM" id="SSF48452">
    <property type="entry name" value="TPR-like"/>
    <property type="match status" value="1"/>
</dbReference>
<evidence type="ECO:0000313" key="8">
    <source>
        <dbReference type="Proteomes" id="UP000308430"/>
    </source>
</evidence>
<feature type="compositionally biased region" description="Low complexity" evidence="4">
    <location>
        <begin position="191"/>
        <end position="215"/>
    </location>
</feature>
<dbReference type="Proteomes" id="UP000308430">
    <property type="component" value="Unassembled WGS sequence"/>
</dbReference>
<dbReference type="InterPro" id="IPR032710">
    <property type="entry name" value="NTF2-like_dom_sf"/>
</dbReference>
<evidence type="ECO:0000256" key="1">
    <source>
        <dbReference type="ARBA" id="ARBA00022737"/>
    </source>
</evidence>
<dbReference type="EMBL" id="SSOC01000001">
    <property type="protein sequence ID" value="THF66872.1"/>
    <property type="molecule type" value="Genomic_DNA"/>
</dbReference>
<feature type="compositionally biased region" description="Low complexity" evidence="4">
    <location>
        <begin position="224"/>
        <end position="239"/>
    </location>
</feature>
<gene>
    <name evidence="7" type="ORF">E6C76_00300</name>
</gene>
<feature type="signal peptide" evidence="5">
    <location>
        <begin position="1"/>
        <end position="25"/>
    </location>
</feature>
<dbReference type="Pfam" id="PF13428">
    <property type="entry name" value="TPR_14"/>
    <property type="match status" value="1"/>
</dbReference>
<dbReference type="InterPro" id="IPR011990">
    <property type="entry name" value="TPR-like_helical_dom_sf"/>
</dbReference>
<sequence length="384" mass="40747">MRIRPYVALGTLAAALSFGSPALLASEAAQNVRNLLQQGQAERALAAADRLASANPRDAEARFLRAVALAELNRSAEAIAAFQKLTEDFPQLPEPYNNLAVLYAQQRDYDKARSALESAIRTHPSYATAHTNLADLYARLANDAYERALQLDDGRETRRSTAPRSTLALIRDLGPAASAPLVVASASTPVAAPPAAARPPAAQETPAPAQTAQAPAAPPPPAASAPAKPVEPAPAAAPAKPEPPVPAGTAPAQTTAAATPAQPAAPAAGDNAVETTVLSAVQAWADAWARQDVKAYFSHYDASFQVPGGRSRQAWEREREQRLNKPGKITVEVDSPQVSVNGDQASVRFLQRYRSVDFNASTMKTLDLVRRGNQWQITQERVGR</sequence>
<feature type="repeat" description="TPR" evidence="3">
    <location>
        <begin position="93"/>
        <end position="126"/>
    </location>
</feature>
<feature type="compositionally biased region" description="Low complexity" evidence="4">
    <location>
        <begin position="247"/>
        <end position="267"/>
    </location>
</feature>
<feature type="chain" id="PRO_5021014947" evidence="5">
    <location>
        <begin position="26"/>
        <end position="384"/>
    </location>
</feature>
<evidence type="ECO:0000256" key="5">
    <source>
        <dbReference type="SAM" id="SignalP"/>
    </source>
</evidence>
<evidence type="ECO:0000259" key="6">
    <source>
        <dbReference type="Pfam" id="PF24125"/>
    </source>
</evidence>
<dbReference type="InterPro" id="IPR051685">
    <property type="entry name" value="Ycf3/AcsC/BcsC/TPR_MFPF"/>
</dbReference>
<dbReference type="OrthoDB" id="5294075at2"/>
<dbReference type="SMART" id="SM00028">
    <property type="entry name" value="TPR"/>
    <property type="match status" value="3"/>
</dbReference>
<evidence type="ECO:0000256" key="2">
    <source>
        <dbReference type="ARBA" id="ARBA00022803"/>
    </source>
</evidence>
<dbReference type="PANTHER" id="PTHR44943:SF8">
    <property type="entry name" value="TPR REPEAT-CONTAINING PROTEIN MJ0263"/>
    <property type="match status" value="1"/>
</dbReference>
<dbReference type="SUPFAM" id="SSF54427">
    <property type="entry name" value="NTF2-like"/>
    <property type="match status" value="1"/>
</dbReference>
<dbReference type="PANTHER" id="PTHR44943">
    <property type="entry name" value="CELLULOSE SYNTHASE OPERON PROTEIN C"/>
    <property type="match status" value="1"/>
</dbReference>
<accession>A0A4S4B2Q0</accession>